<dbReference type="AlphaFoldDB" id="A0A0C5CGW6"/>
<evidence type="ECO:0000256" key="5">
    <source>
        <dbReference type="ARBA" id="ARBA00012109"/>
    </source>
</evidence>
<dbReference type="SUPFAM" id="SSF48264">
    <property type="entry name" value="Cytochrome P450"/>
    <property type="match status" value="1"/>
</dbReference>
<comment type="similarity">
    <text evidence="4 16">Belongs to the cytochrome P450 family.</text>
</comment>
<keyword evidence="17" id="KW-1133">Transmembrane helix</keyword>
<evidence type="ECO:0000256" key="6">
    <source>
        <dbReference type="ARBA" id="ARBA00022617"/>
    </source>
</evidence>
<evidence type="ECO:0000256" key="17">
    <source>
        <dbReference type="SAM" id="Phobius"/>
    </source>
</evidence>
<feature type="binding site" description="axial binding residue" evidence="15">
    <location>
        <position position="403"/>
    </location>
    <ligand>
        <name>heme</name>
        <dbReference type="ChEBI" id="CHEBI:30413"/>
    </ligand>
    <ligandPart>
        <name>Fe</name>
        <dbReference type="ChEBI" id="CHEBI:18248"/>
    </ligandPart>
</feature>
<name>A0A0C5CGW6_CNAME</name>
<dbReference type="PANTHER" id="PTHR24292">
    <property type="entry name" value="CYTOCHROME P450"/>
    <property type="match status" value="1"/>
</dbReference>
<dbReference type="InterPro" id="IPR017972">
    <property type="entry name" value="Cyt_P450_CS"/>
</dbReference>
<dbReference type="PRINTS" id="PR00463">
    <property type="entry name" value="EP450I"/>
</dbReference>
<evidence type="ECO:0000256" key="2">
    <source>
        <dbReference type="ARBA" id="ARBA00004174"/>
    </source>
</evidence>
<keyword evidence="17" id="KW-0812">Transmembrane</keyword>
<evidence type="ECO:0000256" key="8">
    <source>
        <dbReference type="ARBA" id="ARBA00022824"/>
    </source>
</evidence>
<comment type="catalytic activity">
    <reaction evidence="14">
        <text>an organic molecule + reduced [NADPH--hemoprotein reductase] + O2 = an alcohol + oxidized [NADPH--hemoprotein reductase] + H2O + H(+)</text>
        <dbReference type="Rhea" id="RHEA:17149"/>
        <dbReference type="Rhea" id="RHEA-COMP:11964"/>
        <dbReference type="Rhea" id="RHEA-COMP:11965"/>
        <dbReference type="ChEBI" id="CHEBI:15377"/>
        <dbReference type="ChEBI" id="CHEBI:15378"/>
        <dbReference type="ChEBI" id="CHEBI:15379"/>
        <dbReference type="ChEBI" id="CHEBI:30879"/>
        <dbReference type="ChEBI" id="CHEBI:57618"/>
        <dbReference type="ChEBI" id="CHEBI:58210"/>
        <dbReference type="ChEBI" id="CHEBI:142491"/>
        <dbReference type="EC" id="1.14.14.1"/>
    </reaction>
</comment>
<dbReference type="EMBL" id="KP001137">
    <property type="protein sequence ID" value="AJN91182.1"/>
    <property type="molecule type" value="mRNA"/>
</dbReference>
<feature type="transmembrane region" description="Helical" evidence="17">
    <location>
        <begin position="6"/>
        <end position="25"/>
    </location>
</feature>
<dbReference type="PROSITE" id="PS00086">
    <property type="entry name" value="CYTOCHROME_P450"/>
    <property type="match status" value="1"/>
</dbReference>
<reference evidence="18" key="1">
    <citation type="submission" date="2014-10" db="EMBL/GenBank/DDBJ databases">
        <title>Identification of cytochrome P450 monooxygenase genes in the rice leaffolder, Cnaphalocrocis medinalis.</title>
        <authorList>
            <person name="Liu S."/>
        </authorList>
    </citation>
    <scope>NUCLEOTIDE SEQUENCE</scope>
    <source>
        <strain evidence="18">HF</strain>
    </source>
</reference>
<dbReference type="PANTHER" id="PTHR24292:SF54">
    <property type="entry name" value="CYP9F3-RELATED"/>
    <property type="match status" value="1"/>
</dbReference>
<evidence type="ECO:0000256" key="4">
    <source>
        <dbReference type="ARBA" id="ARBA00010617"/>
    </source>
</evidence>
<dbReference type="GO" id="GO:0020037">
    <property type="term" value="F:heme binding"/>
    <property type="evidence" value="ECO:0007669"/>
    <property type="project" value="InterPro"/>
</dbReference>
<keyword evidence="13 17" id="KW-0472">Membrane</keyword>
<evidence type="ECO:0000256" key="14">
    <source>
        <dbReference type="ARBA" id="ARBA00047827"/>
    </source>
</evidence>
<comment type="cofactor">
    <cofactor evidence="1 15">
        <name>heme</name>
        <dbReference type="ChEBI" id="CHEBI:30413"/>
    </cofactor>
</comment>
<evidence type="ECO:0000256" key="11">
    <source>
        <dbReference type="ARBA" id="ARBA00023004"/>
    </source>
</evidence>
<keyword evidence="11 15" id="KW-0408">Iron</keyword>
<dbReference type="GO" id="GO:0005506">
    <property type="term" value="F:iron ion binding"/>
    <property type="evidence" value="ECO:0007669"/>
    <property type="project" value="InterPro"/>
</dbReference>
<comment type="subcellular location">
    <subcellularLocation>
        <location evidence="3">Endoplasmic reticulum membrane</location>
        <topology evidence="3">Peripheral membrane protein</topology>
    </subcellularLocation>
    <subcellularLocation>
        <location evidence="2">Microsome membrane</location>
        <topology evidence="2">Peripheral membrane protein</topology>
    </subcellularLocation>
</comment>
<protein>
    <recommendedName>
        <fullName evidence="5">unspecific monooxygenase</fullName>
        <ecNumber evidence="5">1.14.14.1</ecNumber>
    </recommendedName>
</protein>
<evidence type="ECO:0000256" key="15">
    <source>
        <dbReference type="PIRSR" id="PIRSR602401-1"/>
    </source>
</evidence>
<sequence>MFFESFALNLSVIVILIVALTFDYVTKFFSYWYIRHIPNKTPIPFFGTDYYRILGLRSNTGQVNALYSQYPEDKFVGNIKSRIPDLIVKDPDALKTILSTDFANFHCRGLALDKSQDVCLRNNLFYAEGEKWTLLREGLESILNNLKCDFEDSLHDCLSGTNGDTNVQQLLSKVLDGIFNDLLLDETSDGTVIRAMRSEVQKRTFVNKVKTYLKHIFPSLYVVFGLVTMANEPSSETKRELEKSKLLKKIKELSAFQLGLKEKNKKSSDVDFAFAVLASFVTEGYIPTLNLLTAVFHDVAKHPQIQKKIRDSNQEYLDAVIKESLRLHPPYSVINRQCVKLYTYPDSDLVLDKKVTVNVPVEAIHRDEKYYKDAQSFVPERFLASSTPHSFAYLPFGVGPRKCIGEQLSMKIVQTVTKAVLKNFELEPCERTPTELTLVDHNFGRVVDRDIWLRFKPLKA</sequence>
<dbReference type="InterPro" id="IPR036396">
    <property type="entry name" value="Cyt_P450_sf"/>
</dbReference>
<keyword evidence="8" id="KW-0256">Endoplasmic reticulum</keyword>
<keyword evidence="12 16" id="KW-0503">Monooxygenase</keyword>
<keyword evidence="10 16" id="KW-0560">Oxidoreductase</keyword>
<evidence type="ECO:0000256" key="3">
    <source>
        <dbReference type="ARBA" id="ARBA00004406"/>
    </source>
</evidence>
<evidence type="ECO:0000256" key="16">
    <source>
        <dbReference type="RuleBase" id="RU000461"/>
    </source>
</evidence>
<dbReference type="GO" id="GO:0016712">
    <property type="term" value="F:oxidoreductase activity, acting on paired donors, with incorporation or reduction of molecular oxygen, reduced flavin or flavoprotein as one donor, and incorporation of one atom of oxygen"/>
    <property type="evidence" value="ECO:0007669"/>
    <property type="project" value="UniProtKB-EC"/>
</dbReference>
<dbReference type="EC" id="1.14.14.1" evidence="5"/>
<keyword evidence="9" id="KW-0492">Microsome</keyword>
<keyword evidence="7 15" id="KW-0479">Metal-binding</keyword>
<keyword evidence="6 15" id="KW-0349">Heme</keyword>
<dbReference type="InterPro" id="IPR002401">
    <property type="entry name" value="Cyt_P450_E_grp-I"/>
</dbReference>
<dbReference type="Gene3D" id="1.10.630.10">
    <property type="entry name" value="Cytochrome P450"/>
    <property type="match status" value="1"/>
</dbReference>
<evidence type="ECO:0000313" key="18">
    <source>
        <dbReference type="EMBL" id="AJN91182.1"/>
    </source>
</evidence>
<evidence type="ECO:0000256" key="9">
    <source>
        <dbReference type="ARBA" id="ARBA00022848"/>
    </source>
</evidence>
<dbReference type="InterPro" id="IPR050476">
    <property type="entry name" value="Insect_CytP450_Detox"/>
</dbReference>
<dbReference type="Pfam" id="PF00067">
    <property type="entry name" value="p450"/>
    <property type="match status" value="1"/>
</dbReference>
<dbReference type="InterPro" id="IPR001128">
    <property type="entry name" value="Cyt_P450"/>
</dbReference>
<dbReference type="PRINTS" id="PR00385">
    <property type="entry name" value="P450"/>
</dbReference>
<organism evidence="18">
    <name type="scientific">Cnaphalocrocis medinalis</name>
    <name type="common">Rice leaffolder moth</name>
    <dbReference type="NCBI Taxonomy" id="437488"/>
    <lineage>
        <taxon>Eukaryota</taxon>
        <taxon>Metazoa</taxon>
        <taxon>Ecdysozoa</taxon>
        <taxon>Arthropoda</taxon>
        <taxon>Hexapoda</taxon>
        <taxon>Insecta</taxon>
        <taxon>Pterygota</taxon>
        <taxon>Neoptera</taxon>
        <taxon>Endopterygota</taxon>
        <taxon>Lepidoptera</taxon>
        <taxon>Glossata</taxon>
        <taxon>Ditrysia</taxon>
        <taxon>Pyraloidea</taxon>
        <taxon>Crambidae</taxon>
        <taxon>Pyraustinae</taxon>
        <taxon>Cnaphalocrocis</taxon>
    </lineage>
</organism>
<accession>A0A0C5CGW6</accession>
<evidence type="ECO:0000256" key="13">
    <source>
        <dbReference type="ARBA" id="ARBA00023136"/>
    </source>
</evidence>
<evidence type="ECO:0000256" key="1">
    <source>
        <dbReference type="ARBA" id="ARBA00001971"/>
    </source>
</evidence>
<proteinExistence type="evidence at transcript level"/>
<evidence type="ECO:0000256" key="7">
    <source>
        <dbReference type="ARBA" id="ARBA00022723"/>
    </source>
</evidence>
<evidence type="ECO:0000256" key="10">
    <source>
        <dbReference type="ARBA" id="ARBA00023002"/>
    </source>
</evidence>
<dbReference type="GO" id="GO:0005789">
    <property type="term" value="C:endoplasmic reticulum membrane"/>
    <property type="evidence" value="ECO:0007669"/>
    <property type="project" value="UniProtKB-SubCell"/>
</dbReference>
<evidence type="ECO:0000256" key="12">
    <source>
        <dbReference type="ARBA" id="ARBA00023033"/>
    </source>
</evidence>